<evidence type="ECO:0000256" key="14">
    <source>
        <dbReference type="RuleBase" id="RU000461"/>
    </source>
</evidence>
<proteinExistence type="inferred from homology"/>
<dbReference type="SUPFAM" id="SSF48264">
    <property type="entry name" value="Cytochrome P450"/>
    <property type="match status" value="1"/>
</dbReference>
<comment type="subcellular location">
    <subcellularLocation>
        <location evidence="3">Endoplasmic reticulum membrane</location>
        <topology evidence="3">Peripheral membrane protein</topology>
    </subcellularLocation>
    <subcellularLocation>
        <location evidence="2">Microsome membrane</location>
        <topology evidence="2">Peripheral membrane protein</topology>
    </subcellularLocation>
</comment>
<evidence type="ECO:0000256" key="15">
    <source>
        <dbReference type="SAM" id="Phobius"/>
    </source>
</evidence>
<evidence type="ECO:0000256" key="4">
    <source>
        <dbReference type="ARBA" id="ARBA00010617"/>
    </source>
</evidence>
<evidence type="ECO:0000256" key="13">
    <source>
        <dbReference type="PIRSR" id="PIRSR602401-1"/>
    </source>
</evidence>
<evidence type="ECO:0000256" key="8">
    <source>
        <dbReference type="ARBA" id="ARBA00022848"/>
    </source>
</evidence>
<dbReference type="InterPro" id="IPR050476">
    <property type="entry name" value="Insect_CytP450_Detox"/>
</dbReference>
<dbReference type="Proteomes" id="UP001153636">
    <property type="component" value="Chromosome 18"/>
</dbReference>
<dbReference type="PROSITE" id="PS00086">
    <property type="entry name" value="CYTOCHROME_P450"/>
    <property type="match status" value="1"/>
</dbReference>
<name>A0A9P0CMF9_9CUCU</name>
<keyword evidence="10 13" id="KW-0408">Iron</keyword>
<comment type="similarity">
    <text evidence="4 14">Belongs to the cytochrome P450 family.</text>
</comment>
<evidence type="ECO:0000313" key="17">
    <source>
        <dbReference type="Proteomes" id="UP001153636"/>
    </source>
</evidence>
<dbReference type="Pfam" id="PF00067">
    <property type="entry name" value="p450"/>
    <property type="match status" value="1"/>
</dbReference>
<sequence>MLLTSSWIPDLVLFLATISLVSYLYATRKFDYWKKRNVLYQKPVPFFGNFKEVITLKKQIGIWLREAYNAAKDTPYFGMFVFDEPYLVLKSPQLIKHVMIKDFNNFSDRTVACPDHNNVTKNFLFFMRNPEWKTNRVQLTPVFTSGKLKYMFPTAVLVSDRLQKYLANNLGVLEAKEIAAKYSTEAMARSFFGINAHCFDDENAMFRVLGRKIFDFSVRNGLVNTAYFSMQKLVRLFRINIFEKWVFEYFIDSFTKAFEARENSTTRKNDFIDILIELNKKDGGNGLFDMDKINGTGLQFFVAGFETTSSTISYTLHELCLNKTVQNKVRQEILANMKENDGLTYEGVMGMKYLDMCVKETLRKYPAVPFLDRKCVNECKLPGTDLILEKGASVYIPLVGLHYDEKYFPEPDKYDPERFANPKCNSEGLVYLPFGEGPRMCIGERLGMLTTKLGIISVLTKFEVERCAQTPDPVIFEAKSLVLQSTVGLPMTFKYITPPPA</sequence>
<keyword evidence="11 14" id="KW-0503">Monooxygenase</keyword>
<evidence type="ECO:0000256" key="11">
    <source>
        <dbReference type="ARBA" id="ARBA00023033"/>
    </source>
</evidence>
<organism evidence="16 17">
    <name type="scientific">Psylliodes chrysocephalus</name>
    <dbReference type="NCBI Taxonomy" id="3402493"/>
    <lineage>
        <taxon>Eukaryota</taxon>
        <taxon>Metazoa</taxon>
        <taxon>Ecdysozoa</taxon>
        <taxon>Arthropoda</taxon>
        <taxon>Hexapoda</taxon>
        <taxon>Insecta</taxon>
        <taxon>Pterygota</taxon>
        <taxon>Neoptera</taxon>
        <taxon>Endopterygota</taxon>
        <taxon>Coleoptera</taxon>
        <taxon>Polyphaga</taxon>
        <taxon>Cucujiformia</taxon>
        <taxon>Chrysomeloidea</taxon>
        <taxon>Chrysomelidae</taxon>
        <taxon>Galerucinae</taxon>
        <taxon>Alticini</taxon>
        <taxon>Psylliodes</taxon>
    </lineage>
</organism>
<dbReference type="PANTHER" id="PTHR24292:SF45">
    <property type="entry name" value="CYTOCHROME P450 6G1-RELATED"/>
    <property type="match status" value="1"/>
</dbReference>
<keyword evidence="9 14" id="KW-0560">Oxidoreductase</keyword>
<keyword evidence="6 13" id="KW-0479">Metal-binding</keyword>
<dbReference type="AlphaFoldDB" id="A0A9P0CMF9"/>
<dbReference type="OrthoDB" id="2789670at2759"/>
<keyword evidence="12 15" id="KW-0472">Membrane</keyword>
<keyword evidence="15" id="KW-1133">Transmembrane helix</keyword>
<dbReference type="GO" id="GO:0005506">
    <property type="term" value="F:iron ion binding"/>
    <property type="evidence" value="ECO:0007669"/>
    <property type="project" value="InterPro"/>
</dbReference>
<evidence type="ECO:0000256" key="3">
    <source>
        <dbReference type="ARBA" id="ARBA00004406"/>
    </source>
</evidence>
<dbReference type="EMBL" id="OV651830">
    <property type="protein sequence ID" value="CAH1104819.1"/>
    <property type="molecule type" value="Genomic_DNA"/>
</dbReference>
<dbReference type="GO" id="GO:0004497">
    <property type="term" value="F:monooxygenase activity"/>
    <property type="evidence" value="ECO:0007669"/>
    <property type="project" value="UniProtKB-KW"/>
</dbReference>
<keyword evidence="8" id="KW-0492">Microsome</keyword>
<evidence type="ECO:0000256" key="7">
    <source>
        <dbReference type="ARBA" id="ARBA00022824"/>
    </source>
</evidence>
<evidence type="ECO:0000256" key="10">
    <source>
        <dbReference type="ARBA" id="ARBA00023004"/>
    </source>
</evidence>
<evidence type="ECO:0008006" key="18">
    <source>
        <dbReference type="Google" id="ProtNLM"/>
    </source>
</evidence>
<dbReference type="InterPro" id="IPR001128">
    <property type="entry name" value="Cyt_P450"/>
</dbReference>
<comment type="cofactor">
    <cofactor evidence="1 13">
        <name>heme</name>
        <dbReference type="ChEBI" id="CHEBI:30413"/>
    </cofactor>
</comment>
<dbReference type="Gene3D" id="1.10.630.10">
    <property type="entry name" value="Cytochrome P450"/>
    <property type="match status" value="1"/>
</dbReference>
<feature type="transmembrane region" description="Helical" evidence="15">
    <location>
        <begin position="6"/>
        <end position="26"/>
    </location>
</feature>
<feature type="binding site" description="axial binding residue" evidence="13">
    <location>
        <position position="441"/>
    </location>
    <ligand>
        <name>heme</name>
        <dbReference type="ChEBI" id="CHEBI:30413"/>
    </ligand>
    <ligandPart>
        <name>Fe</name>
        <dbReference type="ChEBI" id="CHEBI:18248"/>
    </ligandPart>
</feature>
<evidence type="ECO:0000256" key="5">
    <source>
        <dbReference type="ARBA" id="ARBA00022617"/>
    </source>
</evidence>
<gene>
    <name evidence="16" type="ORF">PSYICH_LOCUS5693</name>
</gene>
<dbReference type="GO" id="GO:0005789">
    <property type="term" value="C:endoplasmic reticulum membrane"/>
    <property type="evidence" value="ECO:0007669"/>
    <property type="project" value="UniProtKB-SubCell"/>
</dbReference>
<dbReference type="PRINTS" id="PR00385">
    <property type="entry name" value="P450"/>
</dbReference>
<dbReference type="InterPro" id="IPR017972">
    <property type="entry name" value="Cyt_P450_CS"/>
</dbReference>
<evidence type="ECO:0000256" key="1">
    <source>
        <dbReference type="ARBA" id="ARBA00001971"/>
    </source>
</evidence>
<reference evidence="16" key="1">
    <citation type="submission" date="2022-01" db="EMBL/GenBank/DDBJ databases">
        <authorList>
            <person name="King R."/>
        </authorList>
    </citation>
    <scope>NUCLEOTIDE SEQUENCE</scope>
</reference>
<dbReference type="GO" id="GO:0020037">
    <property type="term" value="F:heme binding"/>
    <property type="evidence" value="ECO:0007669"/>
    <property type="project" value="InterPro"/>
</dbReference>
<dbReference type="PRINTS" id="PR00463">
    <property type="entry name" value="EP450I"/>
</dbReference>
<keyword evidence="15" id="KW-0812">Transmembrane</keyword>
<dbReference type="FunFam" id="1.10.630.10:FF:000042">
    <property type="entry name" value="Cytochrome P450"/>
    <property type="match status" value="1"/>
</dbReference>
<dbReference type="InterPro" id="IPR036396">
    <property type="entry name" value="Cyt_P450_sf"/>
</dbReference>
<dbReference type="GO" id="GO:0016705">
    <property type="term" value="F:oxidoreductase activity, acting on paired donors, with incorporation or reduction of molecular oxygen"/>
    <property type="evidence" value="ECO:0007669"/>
    <property type="project" value="InterPro"/>
</dbReference>
<dbReference type="CDD" id="cd11056">
    <property type="entry name" value="CYP6-like"/>
    <property type="match status" value="1"/>
</dbReference>
<evidence type="ECO:0000256" key="12">
    <source>
        <dbReference type="ARBA" id="ARBA00023136"/>
    </source>
</evidence>
<evidence type="ECO:0000256" key="6">
    <source>
        <dbReference type="ARBA" id="ARBA00022723"/>
    </source>
</evidence>
<keyword evidence="7" id="KW-0256">Endoplasmic reticulum</keyword>
<dbReference type="InterPro" id="IPR002401">
    <property type="entry name" value="Cyt_P450_E_grp-I"/>
</dbReference>
<evidence type="ECO:0000256" key="2">
    <source>
        <dbReference type="ARBA" id="ARBA00004174"/>
    </source>
</evidence>
<evidence type="ECO:0000313" key="16">
    <source>
        <dbReference type="EMBL" id="CAH1104819.1"/>
    </source>
</evidence>
<evidence type="ECO:0000256" key="9">
    <source>
        <dbReference type="ARBA" id="ARBA00023002"/>
    </source>
</evidence>
<keyword evidence="17" id="KW-1185">Reference proteome</keyword>
<dbReference type="PANTHER" id="PTHR24292">
    <property type="entry name" value="CYTOCHROME P450"/>
    <property type="match status" value="1"/>
</dbReference>
<protein>
    <recommendedName>
        <fullName evidence="18">Cytochrome P450</fullName>
    </recommendedName>
</protein>
<keyword evidence="5 13" id="KW-0349">Heme</keyword>
<accession>A0A9P0CMF9</accession>